<evidence type="ECO:0000256" key="4">
    <source>
        <dbReference type="ARBA" id="ARBA00022884"/>
    </source>
</evidence>
<evidence type="ECO:0000256" key="3">
    <source>
        <dbReference type="ARBA" id="ARBA00016118"/>
    </source>
</evidence>
<evidence type="ECO:0000256" key="2">
    <source>
        <dbReference type="ARBA" id="ARBA00006896"/>
    </source>
</evidence>
<dbReference type="NCBIfam" id="TIGR01870">
    <property type="entry name" value="cas_TM1810_Csm2"/>
    <property type="match status" value="1"/>
</dbReference>
<dbReference type="Pfam" id="PF03750">
    <property type="entry name" value="Csm2_III-A"/>
    <property type="match status" value="1"/>
</dbReference>
<comment type="similarity">
    <text evidence="2">Belongs to the CRISPR-associated Csm2 family.</text>
</comment>
<reference evidence="7" key="1">
    <citation type="submission" date="2020-03" db="EMBL/GenBank/DDBJ databases">
        <title>The deep terrestrial virosphere.</title>
        <authorList>
            <person name="Holmfeldt K."/>
            <person name="Nilsson E."/>
            <person name="Simone D."/>
            <person name="Lopez-Fernandez M."/>
            <person name="Wu X."/>
            <person name="de Brujin I."/>
            <person name="Lundin D."/>
            <person name="Andersson A."/>
            <person name="Bertilsson S."/>
            <person name="Dopson M."/>
        </authorList>
    </citation>
    <scope>NUCLEOTIDE SEQUENCE</scope>
    <source>
        <strain evidence="7">MM415B00820</strain>
    </source>
</reference>
<dbReference type="GO" id="GO:0003723">
    <property type="term" value="F:RNA binding"/>
    <property type="evidence" value="ECO:0007669"/>
    <property type="project" value="UniProtKB-KW"/>
</dbReference>
<keyword evidence="4" id="KW-0694">RNA-binding</keyword>
<sequence>MDKMSLEERRYLEWGLTTAEKIKNKIFENYSDNRVTIKNMLDAEKLVACGYALGKILTGDEVRLKAFQLREFYESLLNVKITIKSIRGNPDEDMLFKQKALPEIVMLKPRLALAKARQPRKITPLFEVINPLLDRVEDIDDYERLCQFMQAIMAYNSPQGQEA</sequence>
<keyword evidence="5" id="KW-0051">Antiviral defense</keyword>
<comment type="function">
    <text evidence="1">This subunit may be involved in monitoring complementarity of crRNA and target RNA.</text>
</comment>
<organism evidence="7">
    <name type="scientific">viral metagenome</name>
    <dbReference type="NCBI Taxonomy" id="1070528"/>
    <lineage>
        <taxon>unclassified sequences</taxon>
        <taxon>metagenomes</taxon>
        <taxon>organismal metagenomes</taxon>
    </lineage>
</organism>
<evidence type="ECO:0000256" key="5">
    <source>
        <dbReference type="ARBA" id="ARBA00023118"/>
    </source>
</evidence>
<evidence type="ECO:0000256" key="1">
    <source>
        <dbReference type="ARBA" id="ARBA00003640"/>
    </source>
</evidence>
<proteinExistence type="inferred from homology"/>
<evidence type="ECO:0000313" key="7">
    <source>
        <dbReference type="EMBL" id="QJA62180.1"/>
    </source>
</evidence>
<protein>
    <recommendedName>
        <fullName evidence="3">CRISPR system Cms protein Csm2</fullName>
    </recommendedName>
    <alternativeName>
        <fullName evidence="6">CRISPR type III A-associated protein Csm2</fullName>
    </alternativeName>
</protein>
<dbReference type="GO" id="GO:0051607">
    <property type="term" value="P:defense response to virus"/>
    <property type="evidence" value="ECO:0007669"/>
    <property type="project" value="UniProtKB-KW"/>
</dbReference>
<gene>
    <name evidence="7" type="ORF">MM415B00820_0042</name>
</gene>
<accession>A0A6M3IXD8</accession>
<evidence type="ECO:0000256" key="6">
    <source>
        <dbReference type="ARBA" id="ARBA00031723"/>
    </source>
</evidence>
<dbReference type="EMBL" id="MT141463">
    <property type="protein sequence ID" value="QJA62180.1"/>
    <property type="molecule type" value="Genomic_DNA"/>
</dbReference>
<dbReference type="AlphaFoldDB" id="A0A6M3IXD8"/>
<name>A0A6M3IXD8_9ZZZZ</name>
<dbReference type="InterPro" id="IPR010149">
    <property type="entry name" value="CRISPR-assoc_prot_Csm2_III-A"/>
</dbReference>